<reference evidence="1 2" key="1">
    <citation type="submission" date="2022-03" db="EMBL/GenBank/DDBJ databases">
        <authorList>
            <person name="Koch H."/>
        </authorList>
    </citation>
    <scope>NUCLEOTIDE SEQUENCE [LARGE SCALE GENOMIC DNA]</scope>
    <source>
        <strain evidence="1 2">G1</strain>
    </source>
</reference>
<dbReference type="Proteomes" id="UP001295463">
    <property type="component" value="Chromosome"/>
</dbReference>
<organism evidence="1 2">
    <name type="scientific">Trichlorobacter ammonificans</name>
    <dbReference type="NCBI Taxonomy" id="2916410"/>
    <lineage>
        <taxon>Bacteria</taxon>
        <taxon>Pseudomonadati</taxon>
        <taxon>Thermodesulfobacteriota</taxon>
        <taxon>Desulfuromonadia</taxon>
        <taxon>Geobacterales</taxon>
        <taxon>Geobacteraceae</taxon>
        <taxon>Trichlorobacter</taxon>
    </lineage>
</organism>
<name>A0ABM9DCK6_9BACT</name>
<proteinExistence type="predicted"/>
<evidence type="ECO:0008006" key="3">
    <source>
        <dbReference type="Google" id="ProtNLM"/>
    </source>
</evidence>
<sequence>MSLRELLESLIGRIEGAHAIMLMGRDCIAVDEVRRDTAGFDVQAMAVEYATVVKDIRRSIDVVGAGDLEEMTVTTANAVMVVRILNEEFFAVMVLSRDANPGKARFLLSTVVPELIRSVE</sequence>
<protein>
    <recommendedName>
        <fullName evidence="3">Roadblock/LAMTOR2 domain-containing protein</fullName>
    </recommendedName>
</protein>
<dbReference type="RefSeq" id="WP_305732938.1">
    <property type="nucleotide sequence ID" value="NZ_OW150024.1"/>
</dbReference>
<keyword evidence="2" id="KW-1185">Reference proteome</keyword>
<dbReference type="EMBL" id="OW150024">
    <property type="protein sequence ID" value="CAH2032163.1"/>
    <property type="molecule type" value="Genomic_DNA"/>
</dbReference>
<evidence type="ECO:0000313" key="2">
    <source>
        <dbReference type="Proteomes" id="UP001295463"/>
    </source>
</evidence>
<dbReference type="Gene3D" id="3.30.450.30">
    <property type="entry name" value="Dynein light chain 2a, cytoplasmic"/>
    <property type="match status" value="1"/>
</dbReference>
<dbReference type="SUPFAM" id="SSF103196">
    <property type="entry name" value="Roadblock/LC7 domain"/>
    <property type="match status" value="1"/>
</dbReference>
<evidence type="ECO:0000313" key="1">
    <source>
        <dbReference type="EMBL" id="CAH2032163.1"/>
    </source>
</evidence>
<accession>A0ABM9DCK6</accession>
<gene>
    <name evidence="1" type="ORF">GEAMG1_2327</name>
</gene>